<reference evidence="2 3" key="1">
    <citation type="submission" date="2011-02" db="EMBL/GenBank/DDBJ databases">
        <authorList>
            <person name="Nelson K.E."/>
            <person name="Sutton G."/>
            <person name="Torralba M."/>
            <person name="Durkin S."/>
            <person name="Harkins D."/>
            <person name="Montgomery R."/>
            <person name="Ziemer C."/>
            <person name="Klaassens E."/>
            <person name="Ocuiv P."/>
            <person name="Morrison M."/>
        </authorList>
    </citation>
    <scope>NUCLEOTIDE SEQUENCE [LARGE SCALE GENOMIC DNA]</scope>
    <source>
        <strain evidence="2 3">8</strain>
    </source>
</reference>
<dbReference type="AlphaFoldDB" id="E9S8C3"/>
<evidence type="ECO:0000259" key="1">
    <source>
        <dbReference type="Pfam" id="PF03235"/>
    </source>
</evidence>
<dbReference type="RefSeq" id="WP_002847229.1">
    <property type="nucleotide sequence ID" value="NZ_ADKM02000021.1"/>
</dbReference>
<dbReference type="PANTHER" id="PTHR39639:SF1">
    <property type="entry name" value="DUF262 DOMAIN-CONTAINING PROTEIN"/>
    <property type="match status" value="1"/>
</dbReference>
<keyword evidence="3" id="KW-1185">Reference proteome</keyword>
<dbReference type="InterPro" id="IPR004919">
    <property type="entry name" value="GmrSD_N"/>
</dbReference>
<dbReference type="OrthoDB" id="9770340at2"/>
<feature type="domain" description="GmrSD restriction endonucleases N-terminal" evidence="1">
    <location>
        <begin position="29"/>
        <end position="166"/>
    </location>
</feature>
<protein>
    <recommendedName>
        <fullName evidence="1">GmrSD restriction endonucleases N-terminal domain-containing protein</fullName>
    </recommendedName>
</protein>
<gene>
    <name evidence="2" type="ORF">CUS_4749</name>
</gene>
<evidence type="ECO:0000313" key="3">
    <source>
        <dbReference type="Proteomes" id="UP000004259"/>
    </source>
</evidence>
<sequence>MSLNRSTITWNSRQIYNMVRTGVIDFSAVVQRSFVWEKKRRSALIESIIIGYPVPAVFAKRQKENDPGSNASVYFIMDGKQRLSTISSYLEDEFTLSDLPPVHYHNVETNTEEEFDISGKKFSELPDSLKDIINTFSINVEYFDDLTDEEEKELFKRLNAGKPLSAKNRTIASCKDIYRLIEVGEHELFKEMLTERARGNKSQVAIVVKFWCMLNRNISEVSFESRILNPLVENTEISEEEKNEIVRVLDYAHEVHEKLLERKLKKVAKKFYKETHLVSLVPYLNAGINSGIDVEKFADWVEEVFDSENGVTTLPAYNDATLSGVAKNSKIIERDNALSISYNEFFA</sequence>
<evidence type="ECO:0000313" key="2">
    <source>
        <dbReference type="EMBL" id="EGC04480.1"/>
    </source>
</evidence>
<comment type="caution">
    <text evidence="2">The sequence shown here is derived from an EMBL/GenBank/DDBJ whole genome shotgun (WGS) entry which is preliminary data.</text>
</comment>
<dbReference type="eggNOG" id="COG1479">
    <property type="taxonomic scope" value="Bacteria"/>
</dbReference>
<accession>E9S8C3</accession>
<name>E9S8C3_RUMAL</name>
<organism evidence="2 3">
    <name type="scientific">Ruminococcus albus 8</name>
    <dbReference type="NCBI Taxonomy" id="246199"/>
    <lineage>
        <taxon>Bacteria</taxon>
        <taxon>Bacillati</taxon>
        <taxon>Bacillota</taxon>
        <taxon>Clostridia</taxon>
        <taxon>Eubacteriales</taxon>
        <taxon>Oscillospiraceae</taxon>
        <taxon>Ruminococcus</taxon>
    </lineage>
</organism>
<dbReference type="Proteomes" id="UP000004259">
    <property type="component" value="Unassembled WGS sequence"/>
</dbReference>
<dbReference type="Pfam" id="PF03235">
    <property type="entry name" value="GmrSD_N"/>
    <property type="match status" value="1"/>
</dbReference>
<dbReference type="STRING" id="246199.CUS_4749"/>
<dbReference type="PANTHER" id="PTHR39639">
    <property type="entry name" value="CHROMOSOME 16, WHOLE GENOME SHOTGUN SEQUENCE"/>
    <property type="match status" value="1"/>
</dbReference>
<proteinExistence type="predicted"/>
<dbReference type="EMBL" id="ADKM02000021">
    <property type="protein sequence ID" value="EGC04480.1"/>
    <property type="molecule type" value="Genomic_DNA"/>
</dbReference>